<name>A0AAE0TC38_9BIVA</name>
<proteinExistence type="predicted"/>
<organism evidence="2 3">
    <name type="scientific">Potamilus streckersoni</name>
    <dbReference type="NCBI Taxonomy" id="2493646"/>
    <lineage>
        <taxon>Eukaryota</taxon>
        <taxon>Metazoa</taxon>
        <taxon>Spiralia</taxon>
        <taxon>Lophotrochozoa</taxon>
        <taxon>Mollusca</taxon>
        <taxon>Bivalvia</taxon>
        <taxon>Autobranchia</taxon>
        <taxon>Heteroconchia</taxon>
        <taxon>Palaeoheterodonta</taxon>
        <taxon>Unionida</taxon>
        <taxon>Unionoidea</taxon>
        <taxon>Unionidae</taxon>
        <taxon>Ambleminae</taxon>
        <taxon>Lampsilini</taxon>
        <taxon>Potamilus</taxon>
    </lineage>
</organism>
<comment type="caution">
    <text evidence="2">The sequence shown here is derived from an EMBL/GenBank/DDBJ whole genome shotgun (WGS) entry which is preliminary data.</text>
</comment>
<accession>A0AAE0TC38</accession>
<sequence>MTVSATLVAMDFGHYYKMTVSETLVAMDFGHYYKMTVSATLVAMDFGHYYKMTVSATLVAMDFGHYYKMTVSATLVAMDFGHYYKMTVSATLVAMDFGHYYKMTVSATLVAMDFGHYYKMTVSATLVAMDFGHYYKMTVSTTLVAMDFGHYYKMTVSATLVAMDCGHYYKMTVSATLVAMDFGHYYKMTVSATLVAMDFGHYYKMTVSTTLVAMDFWSLLQDDSVGNSCSYGFWSLLQDDSVGNSCSYGFWSLLQDDSVGNSCSYGFWSLLQDDSVGNSCCYGFWSLLQDDSVGNSCSYGFWSLLQDDSVGNSCSYGVWSLLQDDSVGNSSSISITRCDETTNFQHAVPEKIFLPRETYLEPFVAELKLLNGTHTGVHTLNRFFNGARFNKGILSTRHVATLFPSEDPMARTKEGDLHVNEIYRPQVLVTVNRRSVVDPYDEKAPYQRKIILLSILQNLMKRKFQSWGGKRSFNPPLRKKRASVSGWGDKRQYKLALEMSYLCSSPETSVVPTPQAKRPAFNAWGGKKRSPSSSKQMSGLNGYDQWGPPNNENRFPTILDKGIGAVTADKKSFHAWGGKRFFPFMSKKRSSLFACGDGRFSTVPLQAGLQFKTSGNKRDPSISLGRRPAFLSWRKKMDELSFRHRPVDNYEFSDVSVPTPLKQVSEDQRQLNLFGKNLALQHYDLKKFPGVERPVV</sequence>
<dbReference type="AlphaFoldDB" id="A0AAE0TC38"/>
<reference evidence="2" key="3">
    <citation type="submission" date="2023-05" db="EMBL/GenBank/DDBJ databases">
        <authorList>
            <person name="Smith C.H."/>
        </authorList>
    </citation>
    <scope>NUCLEOTIDE SEQUENCE</scope>
    <source>
        <strain evidence="2">CHS0354</strain>
        <tissue evidence="2">Mantle</tissue>
    </source>
</reference>
<reference evidence="2" key="1">
    <citation type="journal article" date="2021" name="Genome Biol. Evol.">
        <title>A High-Quality Reference Genome for a Parasitic Bivalve with Doubly Uniparental Inheritance (Bivalvia: Unionida).</title>
        <authorList>
            <person name="Smith C.H."/>
        </authorList>
    </citation>
    <scope>NUCLEOTIDE SEQUENCE</scope>
    <source>
        <strain evidence="2">CHS0354</strain>
    </source>
</reference>
<dbReference type="EMBL" id="JAEAOA010002038">
    <property type="protein sequence ID" value="KAK3607596.1"/>
    <property type="molecule type" value="Genomic_DNA"/>
</dbReference>
<feature type="region of interest" description="Disordered" evidence="1">
    <location>
        <begin position="520"/>
        <end position="548"/>
    </location>
</feature>
<protein>
    <submittedName>
        <fullName evidence="2">Uncharacterized protein</fullName>
    </submittedName>
</protein>
<gene>
    <name evidence="2" type="ORF">CHS0354_034645</name>
</gene>
<dbReference type="Proteomes" id="UP001195483">
    <property type="component" value="Unassembled WGS sequence"/>
</dbReference>
<reference evidence="2" key="2">
    <citation type="journal article" date="2021" name="Genome Biol. Evol.">
        <title>Developing a high-quality reference genome for a parasitic bivalve with doubly uniparental inheritance (Bivalvia: Unionida).</title>
        <authorList>
            <person name="Smith C.H."/>
        </authorList>
    </citation>
    <scope>NUCLEOTIDE SEQUENCE</scope>
    <source>
        <strain evidence="2">CHS0354</strain>
        <tissue evidence="2">Mantle</tissue>
    </source>
</reference>
<evidence type="ECO:0000313" key="3">
    <source>
        <dbReference type="Proteomes" id="UP001195483"/>
    </source>
</evidence>
<evidence type="ECO:0000256" key="1">
    <source>
        <dbReference type="SAM" id="MobiDB-lite"/>
    </source>
</evidence>
<keyword evidence="3" id="KW-1185">Reference proteome</keyword>
<evidence type="ECO:0000313" key="2">
    <source>
        <dbReference type="EMBL" id="KAK3607596.1"/>
    </source>
</evidence>